<keyword evidence="1" id="KW-0472">Membrane</keyword>
<sequence>MARPSYLIVLFAFLAAIAGVFIGRLLFTPEPPIENRFHTLIHHELKLDAAQTARIEALERSFAARQTGYEQEMRDDNRRLAAAIQAEKGYGPHVADAVDRSHHAMGMLQKETLRHLFAMRAVLRPDQAQRFDKAMVDALTAPQQ</sequence>
<keyword evidence="3" id="KW-1185">Reference proteome</keyword>
<reference evidence="2 3" key="1">
    <citation type="journal article" date="2015" name="G3 (Bethesda)">
        <title>Insights into Ongoing Evolution of the Hexachlorocyclohexane Catabolic Pathway from Comparative Genomics of Ten Sphingomonadaceae Strains.</title>
        <authorList>
            <person name="Pearce S.L."/>
            <person name="Oakeshott J.G."/>
            <person name="Pandey G."/>
        </authorList>
    </citation>
    <scope>NUCLEOTIDE SEQUENCE [LARGE SCALE GENOMIC DNA]</scope>
    <source>
        <strain evidence="2 3">LL02</strain>
    </source>
</reference>
<feature type="transmembrane region" description="Helical" evidence="1">
    <location>
        <begin position="6"/>
        <end position="27"/>
    </location>
</feature>
<accession>A0A0J7XJN2</accession>
<comment type="caution">
    <text evidence="2">The sequence shown here is derived from an EMBL/GenBank/DDBJ whole genome shotgun (WGS) entry which is preliminary data.</text>
</comment>
<dbReference type="OrthoDB" id="7450844at2"/>
<dbReference type="RefSeq" id="WP_059153039.1">
    <property type="nucleotide sequence ID" value="NZ_KQ130457.1"/>
</dbReference>
<organism evidence="2 3">
    <name type="scientific">Novosphingobium barchaimii LL02</name>
    <dbReference type="NCBI Taxonomy" id="1114963"/>
    <lineage>
        <taxon>Bacteria</taxon>
        <taxon>Pseudomonadati</taxon>
        <taxon>Pseudomonadota</taxon>
        <taxon>Alphaproteobacteria</taxon>
        <taxon>Sphingomonadales</taxon>
        <taxon>Sphingomonadaceae</taxon>
        <taxon>Novosphingobium</taxon>
    </lineage>
</organism>
<name>A0A0J7XJN2_9SPHN</name>
<gene>
    <name evidence="2" type="ORF">V474_02145</name>
</gene>
<evidence type="ECO:0000313" key="2">
    <source>
        <dbReference type="EMBL" id="KMS51864.1"/>
    </source>
</evidence>
<dbReference type="EMBL" id="JACU01000010">
    <property type="protein sequence ID" value="KMS51864.1"/>
    <property type="molecule type" value="Genomic_DNA"/>
</dbReference>
<dbReference type="Pfam" id="PF13801">
    <property type="entry name" value="Metal_resist"/>
    <property type="match status" value="1"/>
</dbReference>
<dbReference type="AlphaFoldDB" id="A0A0J7XJN2"/>
<protein>
    <submittedName>
        <fullName evidence="2">Heavy metal resistance protein</fullName>
    </submittedName>
</protein>
<evidence type="ECO:0000256" key="1">
    <source>
        <dbReference type="SAM" id="Phobius"/>
    </source>
</evidence>
<dbReference type="InterPro" id="IPR025961">
    <property type="entry name" value="Metal_resist"/>
</dbReference>
<keyword evidence="1" id="KW-0812">Transmembrane</keyword>
<dbReference type="PATRIC" id="fig|1114963.3.peg.4044"/>
<proteinExistence type="predicted"/>
<evidence type="ECO:0000313" key="3">
    <source>
        <dbReference type="Proteomes" id="UP000052268"/>
    </source>
</evidence>
<keyword evidence="1" id="KW-1133">Transmembrane helix</keyword>
<dbReference type="Gene3D" id="1.20.120.1490">
    <property type="match status" value="1"/>
</dbReference>
<dbReference type="Proteomes" id="UP000052268">
    <property type="component" value="Unassembled WGS sequence"/>
</dbReference>